<reference evidence="8" key="1">
    <citation type="submission" date="2018-01" db="EMBL/GenBank/DDBJ databases">
        <title>Rubneribacter badeniensis gen. nov., sp. nov., and Colonibacter rubneri, gen. nov., sp. nov., WGS of new members of the Eggerthellaceae.</title>
        <authorList>
            <person name="Danylec N."/>
            <person name="Stoll D.A."/>
            <person name="Doetsch A."/>
            <person name="Kulling S.E."/>
            <person name="Huch M."/>
        </authorList>
    </citation>
    <scope>NUCLEOTIDE SEQUENCE [LARGE SCALE GENOMIC DNA]</scope>
    <source>
        <strain evidence="8">ResAG-96</strain>
    </source>
</reference>
<dbReference type="GO" id="GO:0005524">
    <property type="term" value="F:ATP binding"/>
    <property type="evidence" value="ECO:0007669"/>
    <property type="project" value="UniProtKB-KW"/>
</dbReference>
<keyword evidence="4" id="KW-0067">ATP-binding</keyword>
<evidence type="ECO:0000256" key="2">
    <source>
        <dbReference type="ARBA" id="ARBA00022741"/>
    </source>
</evidence>
<dbReference type="Pfam" id="PF00288">
    <property type="entry name" value="GHMP_kinases_N"/>
    <property type="match status" value="1"/>
</dbReference>
<keyword evidence="8" id="KW-1185">Reference proteome</keyword>
<dbReference type="GO" id="GO:0005829">
    <property type="term" value="C:cytosol"/>
    <property type="evidence" value="ECO:0007669"/>
    <property type="project" value="TreeGrafter"/>
</dbReference>
<evidence type="ECO:0000259" key="6">
    <source>
        <dbReference type="Pfam" id="PF10509"/>
    </source>
</evidence>
<name>A0A2K2UAG3_9ACTN</name>
<dbReference type="GO" id="GO:0004335">
    <property type="term" value="F:galactokinase activity"/>
    <property type="evidence" value="ECO:0007669"/>
    <property type="project" value="InterPro"/>
</dbReference>
<keyword evidence="3 7" id="KW-0418">Kinase</keyword>
<evidence type="ECO:0000313" key="8">
    <source>
        <dbReference type="Proteomes" id="UP000236197"/>
    </source>
</evidence>
<evidence type="ECO:0000256" key="3">
    <source>
        <dbReference type="ARBA" id="ARBA00022777"/>
    </source>
</evidence>
<dbReference type="InterPro" id="IPR014721">
    <property type="entry name" value="Ribsml_uS5_D2-typ_fold_subgr"/>
</dbReference>
<comment type="caution">
    <text evidence="7">The sequence shown here is derived from an EMBL/GenBank/DDBJ whole genome shotgun (WGS) entry which is preliminary data.</text>
</comment>
<dbReference type="AlphaFoldDB" id="A0A2K2UAG3"/>
<dbReference type="SUPFAM" id="SSF55060">
    <property type="entry name" value="GHMP Kinase, C-terminal domain"/>
    <property type="match status" value="1"/>
</dbReference>
<protein>
    <submittedName>
        <fullName evidence="7">Galactokinase</fullName>
    </submittedName>
</protein>
<keyword evidence="2" id="KW-0547">Nucleotide-binding</keyword>
<gene>
    <name evidence="7" type="ORF">C2L71_08705</name>
</gene>
<evidence type="ECO:0000256" key="4">
    <source>
        <dbReference type="ARBA" id="ARBA00022840"/>
    </source>
</evidence>
<feature type="domain" description="GHMP kinase N-terminal" evidence="5">
    <location>
        <begin position="106"/>
        <end position="197"/>
    </location>
</feature>
<dbReference type="InterPro" id="IPR006204">
    <property type="entry name" value="GHMP_kinase_N_dom"/>
</dbReference>
<dbReference type="InterPro" id="IPR020568">
    <property type="entry name" value="Ribosomal_Su5_D2-typ_SF"/>
</dbReference>
<dbReference type="InterPro" id="IPR036554">
    <property type="entry name" value="GHMP_kinase_C_sf"/>
</dbReference>
<dbReference type="PRINTS" id="PR00959">
    <property type="entry name" value="MEVGALKINASE"/>
</dbReference>
<dbReference type="InterPro" id="IPR019539">
    <property type="entry name" value="GalKase_N"/>
</dbReference>
<dbReference type="Gene3D" id="3.30.70.890">
    <property type="entry name" value="GHMP kinase, C-terminal domain"/>
    <property type="match status" value="1"/>
</dbReference>
<dbReference type="InterPro" id="IPR006206">
    <property type="entry name" value="Mevalonate/galactokinase"/>
</dbReference>
<dbReference type="SUPFAM" id="SSF54211">
    <property type="entry name" value="Ribosomal protein S5 domain 2-like"/>
    <property type="match status" value="1"/>
</dbReference>
<proteinExistence type="inferred from homology"/>
<dbReference type="Pfam" id="PF10509">
    <property type="entry name" value="GalKase_gal_bdg"/>
    <property type="match status" value="1"/>
</dbReference>
<evidence type="ECO:0000259" key="5">
    <source>
        <dbReference type="Pfam" id="PF00288"/>
    </source>
</evidence>
<organism evidence="7 8">
    <name type="scientific">Enteroscipio rubneri</name>
    <dbReference type="NCBI Taxonomy" id="2070686"/>
    <lineage>
        <taxon>Bacteria</taxon>
        <taxon>Bacillati</taxon>
        <taxon>Actinomycetota</taxon>
        <taxon>Coriobacteriia</taxon>
        <taxon>Eggerthellales</taxon>
        <taxon>Eggerthellaceae</taxon>
        <taxon>Enteroscipio</taxon>
    </lineage>
</organism>
<comment type="similarity">
    <text evidence="1">Belongs to the GHMP kinase family. GalK subfamily.</text>
</comment>
<dbReference type="Proteomes" id="UP000236197">
    <property type="component" value="Unassembled WGS sequence"/>
</dbReference>
<dbReference type="PIRSF" id="PIRSF000530">
    <property type="entry name" value="Galactokinase"/>
    <property type="match status" value="1"/>
</dbReference>
<dbReference type="InterPro" id="IPR000705">
    <property type="entry name" value="Galactokinase"/>
</dbReference>
<dbReference type="PANTHER" id="PTHR10457">
    <property type="entry name" value="MEVALONATE KINASE/GALACTOKINASE"/>
    <property type="match status" value="1"/>
</dbReference>
<dbReference type="RefSeq" id="WP_103265384.1">
    <property type="nucleotide sequence ID" value="NZ_CABMLE010000010.1"/>
</dbReference>
<accession>A0A2K2UAG3</accession>
<evidence type="ECO:0000313" key="7">
    <source>
        <dbReference type="EMBL" id="PNV67311.1"/>
    </source>
</evidence>
<dbReference type="EMBL" id="PPEK01000010">
    <property type="protein sequence ID" value="PNV67311.1"/>
    <property type="molecule type" value="Genomic_DNA"/>
</dbReference>
<dbReference type="PRINTS" id="PR00473">
    <property type="entry name" value="GALCTOKINASE"/>
</dbReference>
<dbReference type="OrthoDB" id="250531at2"/>
<sequence length="412" mass="43973">MTRTEGEALDLLRWRFAERFGGTGDASRSAFAFASAPGRVELAGNHTDHQGGRTISTAIDRRMFALAAPNGTDEIRVSMEGFGEASVYVQDLAPRADERGTPLSLVRGMAAASARGGGKLRGFDAVTCSDIPSGCGVSSSAAFEMLLAMLIRTVCGPDSLDPRRSVVQLALDGSWAEAVYFGKPSGAQDQLASAFGGIAELDFAGEMPRVSPVAFDMSACGHSLLLVDSRCDHTRHTDEFVAVPADMFAVARRFGRRRLQDVPFEAFLSELAGVRADLGDRAALRALHFFEETHRVAAQKHALEAGDFATFLELVRLSGASSAQYLQNVSPRADHTGSEQSAMVALALCAHLLGNRGAFRIHGGGFGGSVLAFVPEGETEMFRARMDELLGYEACMPVTIGAPGVRARRLIR</sequence>
<feature type="domain" description="Galactokinase N-terminal" evidence="6">
    <location>
        <begin position="16"/>
        <end position="69"/>
    </location>
</feature>
<evidence type="ECO:0000256" key="1">
    <source>
        <dbReference type="ARBA" id="ARBA00006566"/>
    </source>
</evidence>
<dbReference type="PANTHER" id="PTHR10457:SF7">
    <property type="entry name" value="GALACTOKINASE-RELATED"/>
    <property type="match status" value="1"/>
</dbReference>
<keyword evidence="3 7" id="KW-0808">Transferase</keyword>
<dbReference type="Gene3D" id="3.30.230.10">
    <property type="match status" value="1"/>
</dbReference>
<dbReference type="GO" id="GO:0006012">
    <property type="term" value="P:galactose metabolic process"/>
    <property type="evidence" value="ECO:0007669"/>
    <property type="project" value="InterPro"/>
</dbReference>